<reference evidence="2" key="1">
    <citation type="submission" date="2022-07" db="EMBL/GenBank/DDBJ databases">
        <title>Chromosome-level genome of Muraenolepis orangiensis.</title>
        <authorList>
            <person name="Kim J."/>
        </authorList>
    </citation>
    <scope>NUCLEOTIDE SEQUENCE</scope>
    <source>
        <strain evidence="2">KU_S4_2022</strain>
        <tissue evidence="2">Muscle</tissue>
    </source>
</reference>
<organism evidence="2 3">
    <name type="scientific">Muraenolepis orangiensis</name>
    <name type="common">Patagonian moray cod</name>
    <dbReference type="NCBI Taxonomy" id="630683"/>
    <lineage>
        <taxon>Eukaryota</taxon>
        <taxon>Metazoa</taxon>
        <taxon>Chordata</taxon>
        <taxon>Craniata</taxon>
        <taxon>Vertebrata</taxon>
        <taxon>Euteleostomi</taxon>
        <taxon>Actinopterygii</taxon>
        <taxon>Neopterygii</taxon>
        <taxon>Teleostei</taxon>
        <taxon>Neoteleostei</taxon>
        <taxon>Acanthomorphata</taxon>
        <taxon>Zeiogadaria</taxon>
        <taxon>Gadariae</taxon>
        <taxon>Gadiformes</taxon>
        <taxon>Muraenolepidoidei</taxon>
        <taxon>Muraenolepididae</taxon>
        <taxon>Muraenolepis</taxon>
    </lineage>
</organism>
<protein>
    <submittedName>
        <fullName evidence="2">Uncharacterized protein</fullName>
    </submittedName>
</protein>
<gene>
    <name evidence="2" type="ORF">NHX12_014613</name>
</gene>
<evidence type="ECO:0000313" key="3">
    <source>
        <dbReference type="Proteomes" id="UP001148018"/>
    </source>
</evidence>
<keyword evidence="3" id="KW-1185">Reference proteome</keyword>
<proteinExistence type="predicted"/>
<sequence>MAALTETEIKEISKLSGREAVRRLAGHFAWREFECDVLRHFHQRFVHDVARFAWTRGFPWSDVVRAAAMAKDVFPQLTGVGVARQLDLLGEARSRRLPHLTPLHRGQLSRYLADACVGSHRPLAAALALAVSGANTSTERRHLKVQVPPRPLPLAQGMTLEEAELQRRQAELTTALGRTEHRLQALRDAPRVTAVAEVDASGRLNAEGVQEWARAAASQAAAALRQEAALVAELLELRLQCAVSADRERHSPAASPRATPKQTRQPRVAKGRKK</sequence>
<evidence type="ECO:0000256" key="1">
    <source>
        <dbReference type="SAM" id="MobiDB-lite"/>
    </source>
</evidence>
<evidence type="ECO:0000313" key="2">
    <source>
        <dbReference type="EMBL" id="KAJ3584117.1"/>
    </source>
</evidence>
<dbReference type="EMBL" id="JANIIK010000119">
    <property type="protein sequence ID" value="KAJ3584117.1"/>
    <property type="molecule type" value="Genomic_DNA"/>
</dbReference>
<comment type="caution">
    <text evidence="2">The sequence shown here is derived from an EMBL/GenBank/DDBJ whole genome shotgun (WGS) entry which is preliminary data.</text>
</comment>
<dbReference type="OrthoDB" id="6103133at2759"/>
<accession>A0A9Q0DCI3</accession>
<dbReference type="Proteomes" id="UP001148018">
    <property type="component" value="Unassembled WGS sequence"/>
</dbReference>
<dbReference type="AlphaFoldDB" id="A0A9Q0DCI3"/>
<name>A0A9Q0DCI3_9TELE</name>
<feature type="region of interest" description="Disordered" evidence="1">
    <location>
        <begin position="245"/>
        <end position="274"/>
    </location>
</feature>